<feature type="domain" description="FCP1 homology" evidence="2">
    <location>
        <begin position="425"/>
        <end position="600"/>
    </location>
</feature>
<dbReference type="Proteomes" id="UP000785679">
    <property type="component" value="Unassembled WGS sequence"/>
</dbReference>
<dbReference type="EMBL" id="RRYP01002459">
    <property type="protein sequence ID" value="TNV84748.1"/>
    <property type="molecule type" value="Genomic_DNA"/>
</dbReference>
<dbReference type="Gene3D" id="3.40.50.1000">
    <property type="entry name" value="HAD superfamily/HAD-like"/>
    <property type="match status" value="1"/>
</dbReference>
<accession>A0A8J8P0R8</accession>
<dbReference type="SUPFAM" id="SSF56784">
    <property type="entry name" value="HAD-like"/>
    <property type="match status" value="1"/>
</dbReference>
<sequence length="690" mass="77813">MCHSSVQSQDYLMKLKAFNTVKEDDEEDEANQGDEPNHRKRKEHLITPEDSKNLCAGTAVGERQGAKPRKYFEIQGARGVLGVSPLNDSRSRSPLIEDDNVDISKSDGQGGDKFQHVSEENDDEDEDQSQFGRSIPRGNFTIVSDVRRPVVTHSNVHQAASCLIPQFSVAGIPIMKSTDMINKYLPSQLGTDDKSIAYHLKKQSVLEFTNIKELKYSALFTLERLLQPFNQTSAVVTDLRRGVSPDHHFGVPTIKQSSSSNSFITLNNLGVACAASTQKRDDSKGYRPRKQRGQNEQSDPEVIHVGSAERFMHNQQRNGVLGSRGEDCSPNNNQSDAFLSPKHRQNHVPLMYPHALHNYTHTMGGIPKHLLQVRNGESGFLDLKSSGPGPAFSNKHLDQRFSHMESGLSQQTINLDREKLRFSKTSKHKKTIIFDFDETLAKVHFKKKELDYYDDQVDILTKDKQISIFISLRPGLKQVLRKLKEHFELILFTSSSKIYCDGILRNVIEADEKFFDHKLFKNHLYPPRIFSVASRFHKENTLIKNLDILLSGRNIQDLVIVDNRAANYCDHLLNGIPITDYNGEKDDVGLFKLEEYLMNRIVSIEDVRVAIKEDFIEAVLVPQQFNVQINHTVPNMAGAAQSTLGGPPAPPQMPILIKVANPQYLQLPHAQNLHDASISVADHPHPQTQE</sequence>
<name>A0A8J8P0R8_HALGN</name>
<evidence type="ECO:0000313" key="4">
    <source>
        <dbReference type="Proteomes" id="UP000785679"/>
    </source>
</evidence>
<feature type="region of interest" description="Disordered" evidence="1">
    <location>
        <begin position="82"/>
        <end position="134"/>
    </location>
</feature>
<dbReference type="CDD" id="cd07521">
    <property type="entry name" value="HAD_FCP1-like"/>
    <property type="match status" value="1"/>
</dbReference>
<proteinExistence type="predicted"/>
<dbReference type="OrthoDB" id="277011at2759"/>
<evidence type="ECO:0000259" key="2">
    <source>
        <dbReference type="PROSITE" id="PS50969"/>
    </source>
</evidence>
<evidence type="ECO:0000256" key="1">
    <source>
        <dbReference type="SAM" id="MobiDB-lite"/>
    </source>
</evidence>
<dbReference type="Pfam" id="PF03031">
    <property type="entry name" value="NIF"/>
    <property type="match status" value="1"/>
</dbReference>
<dbReference type="InterPro" id="IPR050365">
    <property type="entry name" value="TIM50"/>
</dbReference>
<feature type="region of interest" description="Disordered" evidence="1">
    <location>
        <begin position="21"/>
        <end position="69"/>
    </location>
</feature>
<organism evidence="3 4">
    <name type="scientific">Halteria grandinella</name>
    <dbReference type="NCBI Taxonomy" id="5974"/>
    <lineage>
        <taxon>Eukaryota</taxon>
        <taxon>Sar</taxon>
        <taxon>Alveolata</taxon>
        <taxon>Ciliophora</taxon>
        <taxon>Intramacronucleata</taxon>
        <taxon>Spirotrichea</taxon>
        <taxon>Stichotrichia</taxon>
        <taxon>Sporadotrichida</taxon>
        <taxon>Halteriidae</taxon>
        <taxon>Halteria</taxon>
    </lineage>
</organism>
<evidence type="ECO:0000313" key="3">
    <source>
        <dbReference type="EMBL" id="TNV84748.1"/>
    </source>
</evidence>
<dbReference type="InterPro" id="IPR004274">
    <property type="entry name" value="FCP1_dom"/>
</dbReference>
<protein>
    <recommendedName>
        <fullName evidence="2">FCP1 homology domain-containing protein</fullName>
    </recommendedName>
</protein>
<keyword evidence="4" id="KW-1185">Reference proteome</keyword>
<gene>
    <name evidence="3" type="ORF">FGO68_gene6285</name>
</gene>
<feature type="region of interest" description="Disordered" evidence="1">
    <location>
        <begin position="277"/>
        <end position="301"/>
    </location>
</feature>
<reference evidence="3" key="1">
    <citation type="submission" date="2019-06" db="EMBL/GenBank/DDBJ databases">
        <authorList>
            <person name="Zheng W."/>
        </authorList>
    </citation>
    <scope>NUCLEOTIDE SEQUENCE</scope>
    <source>
        <strain evidence="3">QDHG01</strain>
    </source>
</reference>
<dbReference type="InterPro" id="IPR023214">
    <property type="entry name" value="HAD_sf"/>
</dbReference>
<dbReference type="PROSITE" id="PS50969">
    <property type="entry name" value="FCP1"/>
    <property type="match status" value="1"/>
</dbReference>
<dbReference type="PANTHER" id="PTHR12210">
    <property type="entry name" value="DULLARD PROTEIN PHOSPHATASE"/>
    <property type="match status" value="1"/>
</dbReference>
<feature type="compositionally biased region" description="Acidic residues" evidence="1">
    <location>
        <begin position="23"/>
        <end position="32"/>
    </location>
</feature>
<dbReference type="AlphaFoldDB" id="A0A8J8P0R8"/>
<comment type="caution">
    <text evidence="3">The sequence shown here is derived from an EMBL/GenBank/DDBJ whole genome shotgun (WGS) entry which is preliminary data.</text>
</comment>
<dbReference type="InterPro" id="IPR036412">
    <property type="entry name" value="HAD-like_sf"/>
</dbReference>
<dbReference type="SMART" id="SM00577">
    <property type="entry name" value="CPDc"/>
    <property type="match status" value="1"/>
</dbReference>